<feature type="region of interest" description="Disordered" evidence="1">
    <location>
        <begin position="229"/>
        <end position="260"/>
    </location>
</feature>
<dbReference type="SMART" id="SM00740">
    <property type="entry name" value="PASTA"/>
    <property type="match status" value="3"/>
</dbReference>
<dbReference type="Gene3D" id="3.30.10.20">
    <property type="match status" value="2"/>
</dbReference>
<dbReference type="InterPro" id="IPR005543">
    <property type="entry name" value="PASTA_dom"/>
</dbReference>
<name>A0A9D1QD77_9BACT</name>
<evidence type="ECO:0000259" key="2">
    <source>
        <dbReference type="PROSITE" id="PS51178"/>
    </source>
</evidence>
<feature type="domain" description="PASTA" evidence="2">
    <location>
        <begin position="151"/>
        <end position="221"/>
    </location>
</feature>
<gene>
    <name evidence="3" type="ORF">H9888_02880</name>
</gene>
<accession>A0A9D1QD77</accession>
<dbReference type="SUPFAM" id="SSF54184">
    <property type="entry name" value="Penicillin-binding protein 2x (pbp-2x), c-terminal domain"/>
    <property type="match status" value="1"/>
</dbReference>
<evidence type="ECO:0000313" key="4">
    <source>
        <dbReference type="Proteomes" id="UP000823926"/>
    </source>
</evidence>
<feature type="domain" description="PASTA" evidence="2">
    <location>
        <begin position="7"/>
        <end position="74"/>
    </location>
</feature>
<dbReference type="EMBL" id="DXHL01000016">
    <property type="protein sequence ID" value="HIW10424.1"/>
    <property type="molecule type" value="Genomic_DNA"/>
</dbReference>
<feature type="region of interest" description="Disordered" evidence="1">
    <location>
        <begin position="190"/>
        <end position="211"/>
    </location>
</feature>
<evidence type="ECO:0000313" key="3">
    <source>
        <dbReference type="EMBL" id="HIW10424.1"/>
    </source>
</evidence>
<dbReference type="Proteomes" id="UP000823926">
    <property type="component" value="Unassembled WGS sequence"/>
</dbReference>
<comment type="caution">
    <text evidence="3">The sequence shown here is derived from an EMBL/GenBank/DDBJ whole genome shotgun (WGS) entry which is preliminary data.</text>
</comment>
<dbReference type="PROSITE" id="PS51178">
    <property type="entry name" value="PASTA"/>
    <property type="match status" value="2"/>
</dbReference>
<dbReference type="CDD" id="cd06577">
    <property type="entry name" value="PASTA_pknB"/>
    <property type="match status" value="2"/>
</dbReference>
<reference evidence="3" key="1">
    <citation type="journal article" date="2021" name="PeerJ">
        <title>Extensive microbial diversity within the chicken gut microbiome revealed by metagenomics and culture.</title>
        <authorList>
            <person name="Gilroy R."/>
            <person name="Ravi A."/>
            <person name="Getino M."/>
            <person name="Pursley I."/>
            <person name="Horton D.L."/>
            <person name="Alikhan N.F."/>
            <person name="Baker D."/>
            <person name="Gharbi K."/>
            <person name="Hall N."/>
            <person name="Watson M."/>
            <person name="Adriaenssens E.M."/>
            <person name="Foster-Nyarko E."/>
            <person name="Jarju S."/>
            <person name="Secka A."/>
            <person name="Antonio M."/>
            <person name="Oren A."/>
            <person name="Chaudhuri R.R."/>
            <person name="La Ragione R."/>
            <person name="Hildebrand F."/>
            <person name="Pallen M.J."/>
        </authorList>
    </citation>
    <scope>NUCLEOTIDE SEQUENCE</scope>
    <source>
        <strain evidence="3">ChiBcec15-1070</strain>
    </source>
</reference>
<dbReference type="Pfam" id="PF03793">
    <property type="entry name" value="PASTA"/>
    <property type="match status" value="2"/>
</dbReference>
<dbReference type="AlphaFoldDB" id="A0A9D1QD77"/>
<sequence length="260" mass="29054">MNIYTRHGQKLIVPTMIGHTVAEAETMAAKDELRLEIIDSLYMPKQKPGMILDQSPKPGMGVKSGRRVFLVVNASRPRTDMIPFVTGYSLRQAKNMLETKGFEIEKLVYRSDMATNNVLDELYKGKSITRDSRMQAELGSAITLVVGVNHSSPLPRIPKVIGMTLREAKSRLWEAGLNVGRVRYDSNVEDDEKESARVYKQDPNQQSRTDYGGSISLWLTADRQKIATSSRTSDAAARRYAVDEEELEAETAAEEGADEL</sequence>
<evidence type="ECO:0000256" key="1">
    <source>
        <dbReference type="SAM" id="MobiDB-lite"/>
    </source>
</evidence>
<protein>
    <submittedName>
        <fullName evidence="3">PASTA domain-containing protein</fullName>
    </submittedName>
</protein>
<reference evidence="3" key="2">
    <citation type="submission" date="2021-04" db="EMBL/GenBank/DDBJ databases">
        <authorList>
            <person name="Gilroy R."/>
        </authorList>
    </citation>
    <scope>NUCLEOTIDE SEQUENCE</scope>
    <source>
        <strain evidence="3">ChiBcec15-1070</strain>
    </source>
</reference>
<proteinExistence type="predicted"/>
<feature type="compositionally biased region" description="Acidic residues" evidence="1">
    <location>
        <begin position="243"/>
        <end position="260"/>
    </location>
</feature>
<organism evidence="3 4">
    <name type="scientific">Candidatus Rikenella faecigallinarum</name>
    <dbReference type="NCBI Taxonomy" id="2838745"/>
    <lineage>
        <taxon>Bacteria</taxon>
        <taxon>Pseudomonadati</taxon>
        <taxon>Bacteroidota</taxon>
        <taxon>Bacteroidia</taxon>
        <taxon>Bacteroidales</taxon>
        <taxon>Rikenellaceae</taxon>
        <taxon>Rikenella</taxon>
    </lineage>
</organism>